<reference evidence="1" key="1">
    <citation type="journal article" date="2021" name="New Phytol.">
        <title>Evolutionary innovations through gain and loss of genes in the ectomycorrhizal Boletales.</title>
        <authorList>
            <person name="Wu G."/>
            <person name="Miyauchi S."/>
            <person name="Morin E."/>
            <person name="Kuo A."/>
            <person name="Drula E."/>
            <person name="Varga T."/>
            <person name="Kohler A."/>
            <person name="Feng B."/>
            <person name="Cao Y."/>
            <person name="Lipzen A."/>
            <person name="Daum C."/>
            <person name="Hundley H."/>
            <person name="Pangilinan J."/>
            <person name="Johnson J."/>
            <person name="Barry K."/>
            <person name="LaButti K."/>
            <person name="Ng V."/>
            <person name="Ahrendt S."/>
            <person name="Min B."/>
            <person name="Choi I.G."/>
            <person name="Park H."/>
            <person name="Plett J.M."/>
            <person name="Magnuson J."/>
            <person name="Spatafora J.W."/>
            <person name="Nagy L.G."/>
            <person name="Henrissat B."/>
            <person name="Grigoriev I.V."/>
            <person name="Yang Z.L."/>
            <person name="Xu J."/>
            <person name="Martin F.M."/>
        </authorList>
    </citation>
    <scope>NUCLEOTIDE SEQUENCE</scope>
    <source>
        <strain evidence="1">KUC20120723A-06</strain>
    </source>
</reference>
<protein>
    <submittedName>
        <fullName evidence="1">Uncharacterized protein</fullName>
    </submittedName>
</protein>
<dbReference type="Proteomes" id="UP000790709">
    <property type="component" value="Unassembled WGS sequence"/>
</dbReference>
<proteinExistence type="predicted"/>
<comment type="caution">
    <text evidence="1">The sequence shown here is derived from an EMBL/GenBank/DDBJ whole genome shotgun (WGS) entry which is preliminary data.</text>
</comment>
<name>A0ACB8AZI4_9AGAM</name>
<sequence length="246" mass="27777">MAHWSARMDSTCLEPISRWADGWYTIQAYINLGRRCPHVSSSYGSWGTDGAYVAQKLGAQMGQNLGFLDTTPVGIHRGPPDAYQPLFCGNTEFRAHSFANGTHKSRDVDSRSGGKISAPTTTEMSNSRISKPEQVALLLDTHYWKVDCLEVWNHHSQHIVKYAISEDRNLYRLNRVSEEMEKMEHSGGQSSEDYFGMDYWNILVVCLLVHMVCAPCQIWLNSNAPEDKRSSPSISELLQAFQALWS</sequence>
<gene>
    <name evidence="1" type="ORF">BV22DRAFT_1051649</name>
</gene>
<accession>A0ACB8AZI4</accession>
<evidence type="ECO:0000313" key="2">
    <source>
        <dbReference type="Proteomes" id="UP000790709"/>
    </source>
</evidence>
<evidence type="ECO:0000313" key="1">
    <source>
        <dbReference type="EMBL" id="KAH7918564.1"/>
    </source>
</evidence>
<keyword evidence="2" id="KW-1185">Reference proteome</keyword>
<dbReference type="EMBL" id="MU266767">
    <property type="protein sequence ID" value="KAH7918564.1"/>
    <property type="molecule type" value="Genomic_DNA"/>
</dbReference>
<organism evidence="1 2">
    <name type="scientific">Leucogyrophana mollusca</name>
    <dbReference type="NCBI Taxonomy" id="85980"/>
    <lineage>
        <taxon>Eukaryota</taxon>
        <taxon>Fungi</taxon>
        <taxon>Dikarya</taxon>
        <taxon>Basidiomycota</taxon>
        <taxon>Agaricomycotina</taxon>
        <taxon>Agaricomycetes</taxon>
        <taxon>Agaricomycetidae</taxon>
        <taxon>Boletales</taxon>
        <taxon>Boletales incertae sedis</taxon>
        <taxon>Leucogyrophana</taxon>
    </lineage>
</organism>